<dbReference type="InterPro" id="IPR019621">
    <property type="entry name" value="DUF2491"/>
</dbReference>
<organism evidence="1 2">
    <name type="scientific">Microbulbifer okhotskensis</name>
    <dbReference type="NCBI Taxonomy" id="2926617"/>
    <lineage>
        <taxon>Bacteria</taxon>
        <taxon>Pseudomonadati</taxon>
        <taxon>Pseudomonadota</taxon>
        <taxon>Gammaproteobacteria</taxon>
        <taxon>Cellvibrionales</taxon>
        <taxon>Microbulbiferaceae</taxon>
        <taxon>Microbulbifer</taxon>
    </lineage>
</organism>
<dbReference type="Pfam" id="PF10679">
    <property type="entry name" value="DUF2491"/>
    <property type="match status" value="1"/>
</dbReference>
<proteinExistence type="predicted"/>
<dbReference type="RefSeq" id="WP_252464521.1">
    <property type="nucleotide sequence ID" value="NZ_JALBWM010000007.1"/>
</dbReference>
<evidence type="ECO:0000313" key="2">
    <source>
        <dbReference type="Proteomes" id="UP001139028"/>
    </source>
</evidence>
<reference evidence="1" key="1">
    <citation type="journal article" date="2022" name="Arch. Microbiol.">
        <title>Microbulbifer okhotskensis sp. nov., isolated from a deep bottom sediment of the Okhotsk Sea.</title>
        <authorList>
            <person name="Romanenko L."/>
            <person name="Kurilenko V."/>
            <person name="Otstavnykh N."/>
            <person name="Velansky P."/>
            <person name="Isaeva M."/>
            <person name="Mikhailov V."/>
        </authorList>
    </citation>
    <scope>NUCLEOTIDE SEQUENCE</scope>
    <source>
        <strain evidence="1">OS29</strain>
    </source>
</reference>
<evidence type="ECO:0000313" key="1">
    <source>
        <dbReference type="EMBL" id="MCO1333324.1"/>
    </source>
</evidence>
<sequence length="217" mass="24574">MFTKLINKIKGKDTPAVKTPEIMGLRLGASFELDPLAIRLILDELTIESCSPTQIIKAAGVVELDGTWIYRFYTDDDAWLQVIAEGGQRDEHVVDVKLFHFYDTLDIGSEQAWKKLLESEMGTSSYQLQDRSYSRVWTAAGDYHNPVHMAEKTYDEEGDYSLTDQFTMLFERELSDQQTESLFLSAEEKEEDAGYLSRSLVISTGITLTPSQLTIHG</sequence>
<gene>
    <name evidence="1" type="ORF">MO867_03125</name>
</gene>
<accession>A0A9X2EKI2</accession>
<keyword evidence="2" id="KW-1185">Reference proteome</keyword>
<dbReference type="Proteomes" id="UP001139028">
    <property type="component" value="Unassembled WGS sequence"/>
</dbReference>
<dbReference type="AlphaFoldDB" id="A0A9X2EKI2"/>
<protein>
    <submittedName>
        <fullName evidence="1">YjfK family protein</fullName>
    </submittedName>
</protein>
<comment type="caution">
    <text evidence="1">The sequence shown here is derived from an EMBL/GenBank/DDBJ whole genome shotgun (WGS) entry which is preliminary data.</text>
</comment>
<dbReference type="EMBL" id="JALBWM010000007">
    <property type="protein sequence ID" value="MCO1333324.1"/>
    <property type="molecule type" value="Genomic_DNA"/>
</dbReference>
<name>A0A9X2EKI2_9GAMM</name>